<evidence type="ECO:0000256" key="2">
    <source>
        <dbReference type="ARBA" id="ARBA00022670"/>
    </source>
</evidence>
<dbReference type="PANTHER" id="PTHR48449">
    <property type="entry name" value="DUF1985 DOMAIN-CONTAINING PROTEIN"/>
    <property type="match status" value="1"/>
</dbReference>
<gene>
    <name evidence="6" type="ORF">BOLC8T48263H</name>
</gene>
<feature type="compositionally biased region" description="Low complexity" evidence="4">
    <location>
        <begin position="410"/>
        <end position="420"/>
    </location>
</feature>
<sequence>MSYSLDDLHVSRPESLKMDLPELPPRMFTLGEVPAAIRSISYHSDDTKLFKALFDFLTADEYEDLKASKLGVFITFKDLGFGWTSRLVHFILRFQLDIKKKFELWSLVVSQPVRFPLIEFEHLTGRNCDYIKDLENPRCEVTKEMVAFWEKMGVDLDTGPRYIEGKKFSTATPASLARLVMNLEKFENYPWGRVAFKVLMDSLKAKDLTQTGYTVDGFIQVLQINVNNFVQKDLDEMFPEWDGDVEDPAADNIIKVMFNDPGWKWTMDCWQVTGTHKVVKIEVSPVKTEVSPVKSESVVKEESSRPRKKARKGSSVSAEAPAAGSDGFGMTKEQIERAFKDISDVMSDGFGTCLREIKLFGDRMGAVEKKVGITKKRSSSDDLQLTKHVHEPGSESVNGAKAGQKEAKEPSVTTEPSSSTELCLVKHADDLPSDEPSVLILDKQVPTASDLLLEEARRQTKKETAMVNLREKVGQGYDPFAPYDKRKSKELTEWLEEDPSYKLPLKKSRRCPSRFYQVLRTPLEWLTDHQMDAFINLLRQRYQDHPQHFRSERICFLDHIFSWQWRASYPDFKSDKGDANGLGRRLPVIWDSIIKHISPEELDELMEPFPYTYERQTVGVPQCRAGDCGPFTLKYIECHALGMEFPKALCPRNGKTIREKMAVDIFQELPMCHEWENQVNDENLGTLGYVNRVRIGCCFL</sequence>
<proteinExistence type="inferred from homology"/>
<dbReference type="GO" id="GO:0008234">
    <property type="term" value="F:cysteine-type peptidase activity"/>
    <property type="evidence" value="ECO:0007669"/>
    <property type="project" value="InterPro"/>
</dbReference>
<feature type="region of interest" description="Disordered" evidence="4">
    <location>
        <begin position="373"/>
        <end position="420"/>
    </location>
</feature>
<protein>
    <recommendedName>
        <fullName evidence="5">Ubiquitin-like protease family profile domain-containing protein</fullName>
    </recommendedName>
</protein>
<dbReference type="SUPFAM" id="SSF54001">
    <property type="entry name" value="Cysteine proteinases"/>
    <property type="match status" value="1"/>
</dbReference>
<reference evidence="6" key="1">
    <citation type="submission" date="2018-11" db="EMBL/GenBank/DDBJ databases">
        <authorList>
            <consortium name="Genoscope - CEA"/>
            <person name="William W."/>
        </authorList>
    </citation>
    <scope>NUCLEOTIDE SEQUENCE</scope>
</reference>
<evidence type="ECO:0000256" key="4">
    <source>
        <dbReference type="SAM" id="MobiDB-lite"/>
    </source>
</evidence>
<dbReference type="Gene3D" id="3.40.395.10">
    <property type="entry name" value="Adenoviral Proteinase, Chain A"/>
    <property type="match status" value="1"/>
</dbReference>
<dbReference type="InterPro" id="IPR003653">
    <property type="entry name" value="Peptidase_C48_C"/>
</dbReference>
<dbReference type="PANTHER" id="PTHR48449:SF1">
    <property type="entry name" value="DUF1985 DOMAIN-CONTAINING PROTEIN"/>
    <property type="match status" value="1"/>
</dbReference>
<feature type="region of interest" description="Disordered" evidence="4">
    <location>
        <begin position="297"/>
        <end position="329"/>
    </location>
</feature>
<feature type="compositionally biased region" description="Basic and acidic residues" evidence="4">
    <location>
        <begin position="378"/>
        <end position="393"/>
    </location>
</feature>
<comment type="similarity">
    <text evidence="1">Belongs to the peptidase C48 family.</text>
</comment>
<keyword evidence="2" id="KW-0645">Protease</keyword>
<dbReference type="AlphaFoldDB" id="A0A3P6G671"/>
<evidence type="ECO:0000256" key="3">
    <source>
        <dbReference type="ARBA" id="ARBA00022801"/>
    </source>
</evidence>
<accession>A0A3P6G671</accession>
<organism evidence="6">
    <name type="scientific">Brassica oleracea</name>
    <name type="common">Wild cabbage</name>
    <dbReference type="NCBI Taxonomy" id="3712"/>
    <lineage>
        <taxon>Eukaryota</taxon>
        <taxon>Viridiplantae</taxon>
        <taxon>Streptophyta</taxon>
        <taxon>Embryophyta</taxon>
        <taxon>Tracheophyta</taxon>
        <taxon>Spermatophyta</taxon>
        <taxon>Magnoliopsida</taxon>
        <taxon>eudicotyledons</taxon>
        <taxon>Gunneridae</taxon>
        <taxon>Pentapetalae</taxon>
        <taxon>rosids</taxon>
        <taxon>malvids</taxon>
        <taxon>Brassicales</taxon>
        <taxon>Brassicaceae</taxon>
        <taxon>Brassiceae</taxon>
        <taxon>Brassica</taxon>
    </lineage>
</organism>
<keyword evidence="3" id="KW-0378">Hydrolase</keyword>
<dbReference type="EMBL" id="LR031879">
    <property type="protein sequence ID" value="VDD55034.1"/>
    <property type="molecule type" value="Genomic_DNA"/>
</dbReference>
<dbReference type="Pfam" id="PF02902">
    <property type="entry name" value="Peptidase_C48"/>
    <property type="match status" value="1"/>
</dbReference>
<evidence type="ECO:0000256" key="1">
    <source>
        <dbReference type="ARBA" id="ARBA00005234"/>
    </source>
</evidence>
<dbReference type="InterPro" id="IPR038765">
    <property type="entry name" value="Papain-like_cys_pep_sf"/>
</dbReference>
<feature type="domain" description="Ubiquitin-like protease family profile" evidence="5">
    <location>
        <begin position="593"/>
        <end position="669"/>
    </location>
</feature>
<evidence type="ECO:0000259" key="5">
    <source>
        <dbReference type="Pfam" id="PF02902"/>
    </source>
</evidence>
<name>A0A3P6G671_BRAOL</name>
<evidence type="ECO:0000313" key="6">
    <source>
        <dbReference type="EMBL" id="VDD55034.1"/>
    </source>
</evidence>
<dbReference type="GO" id="GO:0006508">
    <property type="term" value="P:proteolysis"/>
    <property type="evidence" value="ECO:0007669"/>
    <property type="project" value="UniProtKB-KW"/>
</dbReference>